<organism evidence="3 4">
    <name type="scientific">Trichomonas vaginalis (strain ATCC PRA-98 / G3)</name>
    <dbReference type="NCBI Taxonomy" id="412133"/>
    <lineage>
        <taxon>Eukaryota</taxon>
        <taxon>Metamonada</taxon>
        <taxon>Parabasalia</taxon>
        <taxon>Trichomonadida</taxon>
        <taxon>Trichomonadidae</taxon>
        <taxon>Trichomonas</taxon>
    </lineage>
</organism>
<proteinExistence type="predicted"/>
<evidence type="ECO:0000313" key="3">
    <source>
        <dbReference type="EMBL" id="EAY11607.1"/>
    </source>
</evidence>
<dbReference type="EMBL" id="DS113316">
    <property type="protein sequence ID" value="EAY11607.1"/>
    <property type="molecule type" value="Genomic_DNA"/>
</dbReference>
<evidence type="ECO:0000313" key="4">
    <source>
        <dbReference type="Proteomes" id="UP000001542"/>
    </source>
</evidence>
<dbReference type="KEGG" id="tva:4769561"/>
<evidence type="ECO:0000259" key="2">
    <source>
        <dbReference type="SMART" id="SM00581"/>
    </source>
</evidence>
<dbReference type="InterPro" id="IPR006568">
    <property type="entry name" value="PSP_pro-rich"/>
</dbReference>
<dbReference type="Proteomes" id="UP000001542">
    <property type="component" value="Unassembled WGS sequence"/>
</dbReference>
<dbReference type="InterPro" id="IPR007180">
    <property type="entry name" value="DUF382"/>
</dbReference>
<feature type="domain" description="PSP proline-rich" evidence="2">
    <location>
        <begin position="249"/>
        <end position="302"/>
    </location>
</feature>
<dbReference type="GO" id="GO:0005684">
    <property type="term" value="C:U2-type spliceosomal complex"/>
    <property type="evidence" value="ECO:0000318"/>
    <property type="project" value="GO_Central"/>
</dbReference>
<feature type="compositionally biased region" description="Basic residues" evidence="1">
    <location>
        <begin position="19"/>
        <end position="29"/>
    </location>
</feature>
<dbReference type="eggNOG" id="KOG2330">
    <property type="taxonomic scope" value="Eukaryota"/>
</dbReference>
<dbReference type="PANTHER" id="PTHR12785">
    <property type="entry name" value="SPLICING FACTOR 3B"/>
    <property type="match status" value="1"/>
</dbReference>
<name>A2E6X1_TRIV3</name>
<dbReference type="GO" id="GO:0071011">
    <property type="term" value="C:precatalytic spliceosome"/>
    <property type="evidence" value="ECO:0000318"/>
    <property type="project" value="GO_Central"/>
</dbReference>
<dbReference type="RefSeq" id="XP_001323830.1">
    <property type="nucleotide sequence ID" value="XM_001323795.1"/>
</dbReference>
<sequence>MTEVNQNSLQKSALQLKREKTKNKKKNKIQKFEMPTIILPTDEKPVEKSQEVEDNGELDDFYQEILKKFDQKTAPQPETEEKAEEEDNKEEEEDIEVSGRKIRKYGRPTVAMLKQDSRRPELVEPSDTNSPDPFTLIEIKNARNVVPVPSHWSQKRKYLNYKKGSEISKYRLPPYLEKTNIPQMRQALLDMDEKKSLASKQRERARPKMGMFDVKPEVLYSAFFHQQTKPVMTRYGDIYYEYRETLPNTRGMRVGYLSQTLRDALGMSEKSPPPYLFNMQRFGPPPSYPNLKIPGLNAPLPKGCRYGSGTNGWGQVPIQDGKPLFGGNPFGNPDEIEDLEGAELWGKVHVAEGIEDGVNI</sequence>
<keyword evidence="4" id="KW-1185">Reference proteome</keyword>
<dbReference type="OMA" id="PSHWCQK"/>
<reference evidence="3" key="2">
    <citation type="journal article" date="2007" name="Science">
        <title>Draft genome sequence of the sexually transmitted pathogen Trichomonas vaginalis.</title>
        <authorList>
            <person name="Carlton J.M."/>
            <person name="Hirt R.P."/>
            <person name="Silva J.C."/>
            <person name="Delcher A.L."/>
            <person name="Schatz M."/>
            <person name="Zhao Q."/>
            <person name="Wortman J.R."/>
            <person name="Bidwell S.L."/>
            <person name="Alsmark U.C.M."/>
            <person name="Besteiro S."/>
            <person name="Sicheritz-Ponten T."/>
            <person name="Noel C.J."/>
            <person name="Dacks J.B."/>
            <person name="Foster P.G."/>
            <person name="Simillion C."/>
            <person name="Van de Peer Y."/>
            <person name="Miranda-Saavedra D."/>
            <person name="Barton G.J."/>
            <person name="Westrop G.D."/>
            <person name="Mueller S."/>
            <person name="Dessi D."/>
            <person name="Fiori P.L."/>
            <person name="Ren Q."/>
            <person name="Paulsen I."/>
            <person name="Zhang H."/>
            <person name="Bastida-Corcuera F.D."/>
            <person name="Simoes-Barbosa A."/>
            <person name="Brown M.T."/>
            <person name="Hayes R.D."/>
            <person name="Mukherjee M."/>
            <person name="Okumura C.Y."/>
            <person name="Schneider R."/>
            <person name="Smith A.J."/>
            <person name="Vanacova S."/>
            <person name="Villalvazo M."/>
            <person name="Haas B.J."/>
            <person name="Pertea M."/>
            <person name="Feldblyum T.V."/>
            <person name="Utterback T.R."/>
            <person name="Shu C.L."/>
            <person name="Osoegawa K."/>
            <person name="de Jong P.J."/>
            <person name="Hrdy I."/>
            <person name="Horvathova L."/>
            <person name="Zubacova Z."/>
            <person name="Dolezal P."/>
            <person name="Malik S.B."/>
            <person name="Logsdon J.M. Jr."/>
            <person name="Henze K."/>
            <person name="Gupta A."/>
            <person name="Wang C.C."/>
            <person name="Dunne R.L."/>
            <person name="Upcroft J.A."/>
            <person name="Upcroft P."/>
            <person name="White O."/>
            <person name="Salzberg S.L."/>
            <person name="Tang P."/>
            <person name="Chiu C.-H."/>
            <person name="Lee Y.-S."/>
            <person name="Embley T.M."/>
            <person name="Coombs G.H."/>
            <person name="Mottram J.C."/>
            <person name="Tachezy J."/>
            <person name="Fraser-Liggett C.M."/>
            <person name="Johnson P.J."/>
        </authorList>
    </citation>
    <scope>NUCLEOTIDE SEQUENCE [LARGE SCALE GENOMIC DNA]</scope>
    <source>
        <strain evidence="3">G3</strain>
    </source>
</reference>
<dbReference type="SMR" id="A2E6X1"/>
<feature type="compositionally biased region" description="Basic and acidic residues" evidence="1">
    <location>
        <begin position="41"/>
        <end position="51"/>
    </location>
</feature>
<dbReference type="PANTHER" id="PTHR12785:SF6">
    <property type="entry name" value="SPLICING FACTOR 3B SUBUNIT 2"/>
    <property type="match status" value="1"/>
</dbReference>
<feature type="compositionally biased region" description="Polar residues" evidence="1">
    <location>
        <begin position="1"/>
        <end position="13"/>
    </location>
</feature>
<reference evidence="3" key="1">
    <citation type="submission" date="2006-10" db="EMBL/GenBank/DDBJ databases">
        <authorList>
            <person name="Amadeo P."/>
            <person name="Zhao Q."/>
            <person name="Wortman J."/>
            <person name="Fraser-Liggett C."/>
            <person name="Carlton J."/>
        </authorList>
    </citation>
    <scope>NUCLEOTIDE SEQUENCE</scope>
    <source>
        <strain evidence="3">G3</strain>
    </source>
</reference>
<dbReference type="VEuPathDB" id="TrichDB:TVAG_081790"/>
<feature type="compositionally biased region" description="Acidic residues" evidence="1">
    <location>
        <begin position="52"/>
        <end position="62"/>
    </location>
</feature>
<dbReference type="STRING" id="5722.A2E6X1"/>
<feature type="region of interest" description="Disordered" evidence="1">
    <location>
        <begin position="1"/>
        <end position="102"/>
    </location>
</feature>
<dbReference type="InterPro" id="IPR052584">
    <property type="entry name" value="U2_snRNP_Complex_Component"/>
</dbReference>
<dbReference type="GO" id="GO:0000398">
    <property type="term" value="P:mRNA splicing, via spliceosome"/>
    <property type="evidence" value="ECO:0000318"/>
    <property type="project" value="GO_Central"/>
</dbReference>
<dbReference type="VEuPathDB" id="TrichDB:TVAGG3_0492960"/>
<dbReference type="OrthoDB" id="10260794at2759"/>
<dbReference type="Pfam" id="PF04037">
    <property type="entry name" value="DUF382"/>
    <property type="match status" value="1"/>
</dbReference>
<dbReference type="AlphaFoldDB" id="A2E6X1"/>
<feature type="compositionally biased region" description="Acidic residues" evidence="1">
    <location>
        <begin position="81"/>
        <end position="96"/>
    </location>
</feature>
<dbReference type="Pfam" id="PF04046">
    <property type="entry name" value="PSP"/>
    <property type="match status" value="1"/>
</dbReference>
<evidence type="ECO:0000256" key="1">
    <source>
        <dbReference type="SAM" id="MobiDB-lite"/>
    </source>
</evidence>
<protein>
    <submittedName>
        <fullName evidence="3">PSP family protein</fullName>
    </submittedName>
</protein>
<dbReference type="GO" id="GO:0071013">
    <property type="term" value="C:catalytic step 2 spliceosome"/>
    <property type="evidence" value="ECO:0000318"/>
    <property type="project" value="GO_Central"/>
</dbReference>
<accession>A2E6X1</accession>
<gene>
    <name evidence="3" type="ORF">TVAG_081790</name>
</gene>
<dbReference type="SMART" id="SM00581">
    <property type="entry name" value="PSP"/>
    <property type="match status" value="1"/>
</dbReference>
<dbReference type="InParanoid" id="A2E6X1"/>
<dbReference type="GO" id="GO:0005686">
    <property type="term" value="C:U2 snRNP"/>
    <property type="evidence" value="ECO:0000318"/>
    <property type="project" value="GO_Central"/>
</dbReference>